<dbReference type="Pfam" id="PF00011">
    <property type="entry name" value="HSP20"/>
    <property type="match status" value="1"/>
</dbReference>
<protein>
    <recommendedName>
        <fullName evidence="4">SHSP domain-containing protein</fullName>
    </recommendedName>
</protein>
<organism evidence="5 6">
    <name type="scientific">Thlaspi arvense</name>
    <name type="common">Field penny-cress</name>
    <dbReference type="NCBI Taxonomy" id="13288"/>
    <lineage>
        <taxon>Eukaryota</taxon>
        <taxon>Viridiplantae</taxon>
        <taxon>Streptophyta</taxon>
        <taxon>Embryophyta</taxon>
        <taxon>Tracheophyta</taxon>
        <taxon>Spermatophyta</taxon>
        <taxon>Magnoliopsida</taxon>
        <taxon>eudicotyledons</taxon>
        <taxon>Gunneridae</taxon>
        <taxon>Pentapetalae</taxon>
        <taxon>rosids</taxon>
        <taxon>malvids</taxon>
        <taxon>Brassicales</taxon>
        <taxon>Brassicaceae</taxon>
        <taxon>Thlaspideae</taxon>
        <taxon>Thlaspi</taxon>
    </lineage>
</organism>
<sequence length="99" mass="11265">MDVPGLRKDDVKIEVEENRFLRRFRLSANADLDAIKAHLEDAALKISVLKLAEDRKRQPKANRLQIAVPHDDDVLEDESIASLRLRCGNEGIDSEEEDD</sequence>
<comment type="similarity">
    <text evidence="2 3">Belongs to the small heat shock protein (HSP20) family.</text>
</comment>
<evidence type="ECO:0000256" key="3">
    <source>
        <dbReference type="RuleBase" id="RU003616"/>
    </source>
</evidence>
<name>A0AAU9RLW4_THLAR</name>
<dbReference type="InterPro" id="IPR002068">
    <property type="entry name" value="A-crystallin/Hsp20_dom"/>
</dbReference>
<proteinExistence type="inferred from homology"/>
<dbReference type="InterPro" id="IPR008978">
    <property type="entry name" value="HSP20-like_chaperone"/>
</dbReference>
<dbReference type="SUPFAM" id="SSF49764">
    <property type="entry name" value="HSP20-like chaperones"/>
    <property type="match status" value="1"/>
</dbReference>
<dbReference type="Gene3D" id="2.60.40.790">
    <property type="match status" value="1"/>
</dbReference>
<evidence type="ECO:0000256" key="1">
    <source>
        <dbReference type="ARBA" id="ARBA00023016"/>
    </source>
</evidence>
<dbReference type="InterPro" id="IPR031107">
    <property type="entry name" value="Small_HSP"/>
</dbReference>
<evidence type="ECO:0000259" key="4">
    <source>
        <dbReference type="PROSITE" id="PS01031"/>
    </source>
</evidence>
<evidence type="ECO:0000313" key="6">
    <source>
        <dbReference type="Proteomes" id="UP000836841"/>
    </source>
</evidence>
<accession>A0AAU9RLW4</accession>
<keyword evidence="6" id="KW-1185">Reference proteome</keyword>
<evidence type="ECO:0000256" key="2">
    <source>
        <dbReference type="PROSITE-ProRule" id="PRU00285"/>
    </source>
</evidence>
<dbReference type="PROSITE" id="PS01031">
    <property type="entry name" value="SHSP"/>
    <property type="match status" value="1"/>
</dbReference>
<comment type="caution">
    <text evidence="5">The sequence shown here is derived from an EMBL/GenBank/DDBJ whole genome shotgun (WGS) entry which is preliminary data.</text>
</comment>
<gene>
    <name evidence="5" type="ORF">TAV2_LOCUS4793</name>
</gene>
<dbReference type="AlphaFoldDB" id="A0AAU9RLW4"/>
<keyword evidence="1" id="KW-0346">Stress response</keyword>
<dbReference type="EMBL" id="CAJVSB020000192">
    <property type="protein sequence ID" value="CAH2042800.1"/>
    <property type="molecule type" value="Genomic_DNA"/>
</dbReference>
<dbReference type="Proteomes" id="UP000836841">
    <property type="component" value="Unassembled WGS sequence"/>
</dbReference>
<evidence type="ECO:0000313" key="5">
    <source>
        <dbReference type="EMBL" id="CAH2042800.1"/>
    </source>
</evidence>
<dbReference type="PANTHER" id="PTHR11527">
    <property type="entry name" value="HEAT-SHOCK PROTEIN 20 FAMILY MEMBER"/>
    <property type="match status" value="1"/>
</dbReference>
<reference evidence="5 6" key="1">
    <citation type="submission" date="2022-03" db="EMBL/GenBank/DDBJ databases">
        <authorList>
            <person name="Nunn A."/>
            <person name="Chopra R."/>
            <person name="Nunn A."/>
            <person name="Contreras Garrido A."/>
        </authorList>
    </citation>
    <scope>NUCLEOTIDE SEQUENCE [LARGE SCALE GENOMIC DNA]</scope>
</reference>
<feature type="domain" description="SHSP" evidence="4">
    <location>
        <begin position="1"/>
        <end position="67"/>
    </location>
</feature>